<dbReference type="InterPro" id="IPR016181">
    <property type="entry name" value="Acyl_CoA_acyltransferase"/>
</dbReference>
<keyword evidence="3" id="KW-1185">Reference proteome</keyword>
<dbReference type="EC" id="2.3.1.-" evidence="2"/>
<comment type="caution">
    <text evidence="2">The sequence shown here is derived from an EMBL/GenBank/DDBJ whole genome shotgun (WGS) entry which is preliminary data.</text>
</comment>
<keyword evidence="2" id="KW-0012">Acyltransferase</keyword>
<dbReference type="Proteomes" id="UP001262582">
    <property type="component" value="Unassembled WGS sequence"/>
</dbReference>
<evidence type="ECO:0000313" key="3">
    <source>
        <dbReference type="Proteomes" id="UP001262582"/>
    </source>
</evidence>
<dbReference type="SUPFAM" id="SSF55729">
    <property type="entry name" value="Acyl-CoA N-acyltransferases (Nat)"/>
    <property type="match status" value="1"/>
</dbReference>
<dbReference type="PROSITE" id="PS51186">
    <property type="entry name" value="GNAT"/>
    <property type="match status" value="1"/>
</dbReference>
<proteinExistence type="predicted"/>
<gene>
    <name evidence="2" type="ORF">RM539_12850</name>
</gene>
<dbReference type="Pfam" id="PF13527">
    <property type="entry name" value="Acetyltransf_9"/>
    <property type="match status" value="1"/>
</dbReference>
<sequence>MTIRKAAPSDIPAIISVLKISLGEDQLAVSEEVWNFKHEDNPFGKSIVFVAEENEKIIGVRAFMRWNWKNENQVYKACRAVDTATHPEHRGKGIFKKLTLKAVEAAREEGVNFIFNTPNEQSRPGYLKMGWETAGKIKVGLFPAWNSFWRLRKNQQGFSIDKNLSPKDLDSLCKEWNNRLARTSGLYTPKSPDYLRWRYEINPLQNYEVYNGAGIYMAAIVKYRKNFKELRIVECIFGDGNSNPKDVKKLIKKWSLKFGVHVISFSPELMKINGPSISGSFGPILTIRNLNTEFPNMPEISDVQKWTYSLGDLELF</sequence>
<accession>A0ABU3D7G8</accession>
<keyword evidence="2" id="KW-0808">Transferase</keyword>
<name>A0ABU3D7G8_9FLAO</name>
<reference evidence="2 3" key="1">
    <citation type="submission" date="2023-09" db="EMBL/GenBank/DDBJ databases">
        <authorList>
            <person name="Rey-Velasco X."/>
        </authorList>
    </citation>
    <scope>NUCLEOTIDE SEQUENCE [LARGE SCALE GENOMIC DNA]</scope>
    <source>
        <strain evidence="2 3">F117</strain>
    </source>
</reference>
<dbReference type="RefSeq" id="WP_311503812.1">
    <property type="nucleotide sequence ID" value="NZ_JAVRHK010000009.1"/>
</dbReference>
<evidence type="ECO:0000259" key="1">
    <source>
        <dbReference type="PROSITE" id="PS51186"/>
    </source>
</evidence>
<dbReference type="InterPro" id="IPR000182">
    <property type="entry name" value="GNAT_dom"/>
</dbReference>
<organism evidence="2 3">
    <name type="scientific">Autumnicola musiva</name>
    <dbReference type="NCBI Taxonomy" id="3075589"/>
    <lineage>
        <taxon>Bacteria</taxon>
        <taxon>Pseudomonadati</taxon>
        <taxon>Bacteroidota</taxon>
        <taxon>Flavobacteriia</taxon>
        <taxon>Flavobacteriales</taxon>
        <taxon>Flavobacteriaceae</taxon>
        <taxon>Autumnicola</taxon>
    </lineage>
</organism>
<dbReference type="GO" id="GO:0016746">
    <property type="term" value="F:acyltransferase activity"/>
    <property type="evidence" value="ECO:0007669"/>
    <property type="project" value="UniProtKB-KW"/>
</dbReference>
<evidence type="ECO:0000313" key="2">
    <source>
        <dbReference type="EMBL" id="MDT0677468.1"/>
    </source>
</evidence>
<feature type="domain" description="N-acetyltransferase" evidence="1">
    <location>
        <begin position="1"/>
        <end position="156"/>
    </location>
</feature>
<dbReference type="Gene3D" id="3.40.630.30">
    <property type="match status" value="1"/>
</dbReference>
<protein>
    <submittedName>
        <fullName evidence="2">GNAT family N-acetyltransferase</fullName>
        <ecNumber evidence="2">2.3.1.-</ecNumber>
    </submittedName>
</protein>
<dbReference type="EMBL" id="JAVRHK010000009">
    <property type="protein sequence ID" value="MDT0677468.1"/>
    <property type="molecule type" value="Genomic_DNA"/>
</dbReference>
<dbReference type="CDD" id="cd04301">
    <property type="entry name" value="NAT_SF"/>
    <property type="match status" value="1"/>
</dbReference>